<accession>A0A1I2PNC2</accession>
<name>A0A1I2PNC2_9FLAO</name>
<evidence type="ECO:0000256" key="2">
    <source>
        <dbReference type="PROSITE-ProRule" id="PRU00335"/>
    </source>
</evidence>
<feature type="domain" description="HTH tetR-type" evidence="3">
    <location>
        <begin position="1"/>
        <end position="61"/>
    </location>
</feature>
<dbReference type="Pfam" id="PF00440">
    <property type="entry name" value="TetR_N"/>
    <property type="match status" value="1"/>
</dbReference>
<evidence type="ECO:0000256" key="1">
    <source>
        <dbReference type="ARBA" id="ARBA00023125"/>
    </source>
</evidence>
<dbReference type="RefSeq" id="WP_093306194.1">
    <property type="nucleotide sequence ID" value="NZ_FOOH01000031.1"/>
</dbReference>
<proteinExistence type="predicted"/>
<dbReference type="PROSITE" id="PS50977">
    <property type="entry name" value="HTH_TETR_2"/>
    <property type="match status" value="1"/>
</dbReference>
<reference evidence="5" key="1">
    <citation type="submission" date="2016-10" db="EMBL/GenBank/DDBJ databases">
        <authorList>
            <person name="Varghese N."/>
            <person name="Submissions S."/>
        </authorList>
    </citation>
    <scope>NUCLEOTIDE SEQUENCE [LARGE SCALE GENOMIC DNA]</scope>
    <source>
        <strain evidence="5">DSM 23515</strain>
    </source>
</reference>
<gene>
    <name evidence="4" type="ORF">SAMN04488033_1317</name>
</gene>
<keyword evidence="1 2" id="KW-0238">DNA-binding</keyword>
<dbReference type="Gene3D" id="1.10.10.60">
    <property type="entry name" value="Homeodomain-like"/>
    <property type="match status" value="1"/>
</dbReference>
<evidence type="ECO:0000313" key="4">
    <source>
        <dbReference type="EMBL" id="SFG14931.1"/>
    </source>
</evidence>
<keyword evidence="5" id="KW-1185">Reference proteome</keyword>
<organism evidence="4 5">
    <name type="scientific">Salegentibacter agarivorans</name>
    <dbReference type="NCBI Taxonomy" id="345907"/>
    <lineage>
        <taxon>Bacteria</taxon>
        <taxon>Pseudomonadati</taxon>
        <taxon>Bacteroidota</taxon>
        <taxon>Flavobacteriia</taxon>
        <taxon>Flavobacteriales</taxon>
        <taxon>Flavobacteriaceae</taxon>
        <taxon>Salegentibacter</taxon>
    </lineage>
</organism>
<dbReference type="Proteomes" id="UP000199116">
    <property type="component" value="Unassembled WGS sequence"/>
</dbReference>
<evidence type="ECO:0000259" key="3">
    <source>
        <dbReference type="PROSITE" id="PS50977"/>
    </source>
</evidence>
<feature type="DNA-binding region" description="H-T-H motif" evidence="2">
    <location>
        <begin position="24"/>
        <end position="43"/>
    </location>
</feature>
<protein>
    <submittedName>
        <fullName evidence="4">Transcriptional regulator, TetR family</fullName>
    </submittedName>
</protein>
<dbReference type="SUPFAM" id="SSF46689">
    <property type="entry name" value="Homeodomain-like"/>
    <property type="match status" value="1"/>
</dbReference>
<dbReference type="AlphaFoldDB" id="A0A1I2PNC2"/>
<evidence type="ECO:0000313" key="5">
    <source>
        <dbReference type="Proteomes" id="UP000199116"/>
    </source>
</evidence>
<dbReference type="EMBL" id="FOOH01000031">
    <property type="protein sequence ID" value="SFG14931.1"/>
    <property type="molecule type" value="Genomic_DNA"/>
</dbReference>
<sequence length="202" mass="24119">MEKDTELLSKVSQMFLKNGAKTVTMDEIARELRVSKKTLYEKYQNKDILLEEVLSYSLEKVLEKFNDLDETIENAIERMFARDTEIEKASRTNDSIFLRQLLKYYPQIFNKHMLYFSGKLSEILMHNVERGRSQGLYRKDFDAYFYSKLFFQMTMSYDNSPYLDTQEISRSRYQEEALLFYMNAITTEKGKEVMRGLEIKKL</sequence>
<dbReference type="InterPro" id="IPR009057">
    <property type="entry name" value="Homeodomain-like_sf"/>
</dbReference>
<dbReference type="GO" id="GO:0003677">
    <property type="term" value="F:DNA binding"/>
    <property type="evidence" value="ECO:0007669"/>
    <property type="project" value="UniProtKB-UniRule"/>
</dbReference>
<dbReference type="Gene3D" id="1.10.357.10">
    <property type="entry name" value="Tetracycline Repressor, domain 2"/>
    <property type="match status" value="1"/>
</dbReference>
<dbReference type="InterPro" id="IPR001647">
    <property type="entry name" value="HTH_TetR"/>
</dbReference>